<dbReference type="GO" id="GO:0005886">
    <property type="term" value="C:plasma membrane"/>
    <property type="evidence" value="ECO:0007669"/>
    <property type="project" value="UniProtKB-SubCell"/>
</dbReference>
<keyword evidence="7 8" id="KW-0472">Membrane</keyword>
<dbReference type="PANTHER" id="PTHR30294:SF29">
    <property type="entry name" value="MULTIDRUG ABC TRANSPORTER PERMEASE YBHS-RELATED"/>
    <property type="match status" value="1"/>
</dbReference>
<feature type="transmembrane region" description="Helical" evidence="8">
    <location>
        <begin position="307"/>
        <end position="327"/>
    </location>
</feature>
<evidence type="ECO:0000256" key="5">
    <source>
        <dbReference type="ARBA" id="ARBA00022692"/>
    </source>
</evidence>
<evidence type="ECO:0000259" key="9">
    <source>
        <dbReference type="PROSITE" id="PS51012"/>
    </source>
</evidence>
<dbReference type="KEGG" id="tsv:DSM104635_03626"/>
<comment type="similarity">
    <text evidence="2">Belongs to the ABC-2 integral membrane protein family.</text>
</comment>
<accession>A0A6I6MMP4</accession>
<dbReference type="EMBL" id="CP047045">
    <property type="protein sequence ID" value="QGZ96765.1"/>
    <property type="molecule type" value="Genomic_DNA"/>
</dbReference>
<feature type="transmembrane region" description="Helical" evidence="8">
    <location>
        <begin position="195"/>
        <end position="216"/>
    </location>
</feature>
<feature type="domain" description="ABC transmembrane type-2" evidence="9">
    <location>
        <begin position="157"/>
        <end position="386"/>
    </location>
</feature>
<sequence>MKRPHLPDLSGLLDVSWSRIFAVFLKELVQMRRDRPTFAIMIMMPVMQLVLFGFAINTDPRHLPAVVELREDTPMTRAFLASLDASSYVDIVAVARTAEEGEAALRSGNAAYLISIPEGFERRLVRGERPQILIAADASDPVAAGGALGAIERIAQSAFAPEFNGPLAYLQQAPPPYEIVVHRRYNPAGVSAFNIVPALLGVILTMTMVMITSIALTRETERGTMENLLATPVRPLEVMIGKTTPYIGVGAIQVAIVLTVAALLFRIPFTGSFLAFLVAVTLFIFANLMLGYLISTAARTQMQAMQMTFFIFLPSILLSGFMFPFAAMPGWAQAIGEALPITHFLRIVREIVLKDAGFGDILGDLWPLTLILLVLASLALLRFRRTLD</sequence>
<organism evidence="10 11">
    <name type="scientific">Terricaulis silvestris</name>
    <dbReference type="NCBI Taxonomy" id="2686094"/>
    <lineage>
        <taxon>Bacteria</taxon>
        <taxon>Pseudomonadati</taxon>
        <taxon>Pseudomonadota</taxon>
        <taxon>Alphaproteobacteria</taxon>
        <taxon>Caulobacterales</taxon>
        <taxon>Caulobacteraceae</taxon>
        <taxon>Terricaulis</taxon>
    </lineage>
</organism>
<protein>
    <submittedName>
        <fullName evidence="10">Inner membrane transport permease YbhR</fullName>
    </submittedName>
</protein>
<dbReference type="RefSeq" id="WP_158767537.1">
    <property type="nucleotide sequence ID" value="NZ_CP047045.1"/>
</dbReference>
<evidence type="ECO:0000256" key="6">
    <source>
        <dbReference type="ARBA" id="ARBA00022989"/>
    </source>
</evidence>
<dbReference type="GO" id="GO:0140359">
    <property type="term" value="F:ABC-type transporter activity"/>
    <property type="evidence" value="ECO:0007669"/>
    <property type="project" value="InterPro"/>
</dbReference>
<evidence type="ECO:0000256" key="2">
    <source>
        <dbReference type="ARBA" id="ARBA00007783"/>
    </source>
</evidence>
<name>A0A6I6MMP4_9CAUL</name>
<evidence type="ECO:0000313" key="10">
    <source>
        <dbReference type="EMBL" id="QGZ96765.1"/>
    </source>
</evidence>
<evidence type="ECO:0000313" key="11">
    <source>
        <dbReference type="Proteomes" id="UP000431269"/>
    </source>
</evidence>
<dbReference type="InterPro" id="IPR051449">
    <property type="entry name" value="ABC-2_transporter_component"/>
</dbReference>
<dbReference type="InterPro" id="IPR013525">
    <property type="entry name" value="ABC2_TM"/>
</dbReference>
<comment type="subcellular location">
    <subcellularLocation>
        <location evidence="1">Cell membrane</location>
        <topology evidence="1">Multi-pass membrane protein</topology>
    </subcellularLocation>
</comment>
<keyword evidence="3" id="KW-0813">Transport</keyword>
<dbReference type="Pfam" id="PF12698">
    <property type="entry name" value="ABC2_membrane_3"/>
    <property type="match status" value="1"/>
</dbReference>
<dbReference type="PANTHER" id="PTHR30294">
    <property type="entry name" value="MEMBRANE COMPONENT OF ABC TRANSPORTER YHHJ-RELATED"/>
    <property type="match status" value="1"/>
</dbReference>
<proteinExistence type="inferred from homology"/>
<keyword evidence="11" id="KW-1185">Reference proteome</keyword>
<feature type="transmembrane region" description="Helical" evidence="8">
    <location>
        <begin position="37"/>
        <end position="56"/>
    </location>
</feature>
<keyword evidence="4" id="KW-1003">Cell membrane</keyword>
<evidence type="ECO:0000256" key="4">
    <source>
        <dbReference type="ARBA" id="ARBA00022475"/>
    </source>
</evidence>
<dbReference type="Gene3D" id="3.40.1710.10">
    <property type="entry name" value="abc type-2 transporter like domain"/>
    <property type="match status" value="1"/>
</dbReference>
<evidence type="ECO:0000256" key="3">
    <source>
        <dbReference type="ARBA" id="ARBA00022448"/>
    </source>
</evidence>
<evidence type="ECO:0000256" key="7">
    <source>
        <dbReference type="ARBA" id="ARBA00023136"/>
    </source>
</evidence>
<dbReference type="AlphaFoldDB" id="A0A6I6MMP4"/>
<evidence type="ECO:0000256" key="1">
    <source>
        <dbReference type="ARBA" id="ARBA00004651"/>
    </source>
</evidence>
<gene>
    <name evidence="10" type="primary">ybhR</name>
    <name evidence="10" type="ORF">DSM104635_03626</name>
</gene>
<feature type="transmembrane region" description="Helical" evidence="8">
    <location>
        <begin position="273"/>
        <end position="295"/>
    </location>
</feature>
<feature type="transmembrane region" description="Helical" evidence="8">
    <location>
        <begin position="246"/>
        <end position="267"/>
    </location>
</feature>
<dbReference type="Proteomes" id="UP000431269">
    <property type="component" value="Chromosome"/>
</dbReference>
<feature type="transmembrane region" description="Helical" evidence="8">
    <location>
        <begin position="365"/>
        <end position="383"/>
    </location>
</feature>
<evidence type="ECO:0000256" key="8">
    <source>
        <dbReference type="SAM" id="Phobius"/>
    </source>
</evidence>
<reference evidence="11" key="1">
    <citation type="submission" date="2019-12" db="EMBL/GenBank/DDBJ databases">
        <title>Complete genome of Terracaulis silvestris 0127_4.</title>
        <authorList>
            <person name="Vieira S."/>
            <person name="Riedel T."/>
            <person name="Sproer C."/>
            <person name="Pascual J."/>
            <person name="Boedeker C."/>
            <person name="Overmann J."/>
        </authorList>
    </citation>
    <scope>NUCLEOTIDE SEQUENCE [LARGE SCALE GENOMIC DNA]</scope>
    <source>
        <strain evidence="11">0127_4</strain>
    </source>
</reference>
<dbReference type="InterPro" id="IPR047817">
    <property type="entry name" value="ABC2_TM_bact-type"/>
</dbReference>
<keyword evidence="5 8" id="KW-0812">Transmembrane</keyword>
<dbReference type="PROSITE" id="PS51012">
    <property type="entry name" value="ABC_TM2"/>
    <property type="match status" value="1"/>
</dbReference>
<keyword evidence="6 8" id="KW-1133">Transmembrane helix</keyword>